<evidence type="ECO:0000256" key="1">
    <source>
        <dbReference type="SAM" id="MobiDB-lite"/>
    </source>
</evidence>
<dbReference type="RefSeq" id="WP_203813545.1">
    <property type="nucleotide sequence ID" value="NZ_BOMY01000053.1"/>
</dbReference>
<dbReference type="AlphaFoldDB" id="A0A919NWX3"/>
<name>A0A919NWX3_9ACTN</name>
<evidence type="ECO:0000313" key="2">
    <source>
        <dbReference type="EMBL" id="GIF25740.1"/>
    </source>
</evidence>
<feature type="region of interest" description="Disordered" evidence="1">
    <location>
        <begin position="320"/>
        <end position="345"/>
    </location>
</feature>
<reference evidence="2" key="1">
    <citation type="submission" date="2021-01" db="EMBL/GenBank/DDBJ databases">
        <title>Whole genome shotgun sequence of Actinoplanes tereljensis NBRC 105297.</title>
        <authorList>
            <person name="Komaki H."/>
            <person name="Tamura T."/>
        </authorList>
    </citation>
    <scope>NUCLEOTIDE SEQUENCE</scope>
    <source>
        <strain evidence="2">NBRC 105297</strain>
    </source>
</reference>
<evidence type="ECO:0000313" key="3">
    <source>
        <dbReference type="Proteomes" id="UP000623608"/>
    </source>
</evidence>
<accession>A0A919NWX3</accession>
<sequence>MSDAAAISRPGLIAPEADTKGYEGAGILEAAMGVKDGFAEGNKLSIFGNGAVVGLSALGAIMDPFQAIFAAGVGWLMEHVDFLREPLDWLAGDPKQIEGHAASWRNLQTRTYEATEYFAGQVKSTTSHWGSDAATAYRAKASQMADGALALGEVADAMAEATLIAGSIVGVVRNTVRDLISEVVGAAISKALQALLVVTIPKVLAEVALLVAECTAKIVRVLKRLNEAIEALGSKFPALAAITARVTKLMDETISETTYGSVFLNSTKVHQADSYLADSEGASGAYKSAYRALGQTDDVVYGTKAKVAVDALREGVKMNSLQNSGATGDGLRDDEPHPPAIDLPL</sequence>
<organism evidence="2 3">
    <name type="scientific">Paractinoplanes tereljensis</name>
    <dbReference type="NCBI Taxonomy" id="571912"/>
    <lineage>
        <taxon>Bacteria</taxon>
        <taxon>Bacillati</taxon>
        <taxon>Actinomycetota</taxon>
        <taxon>Actinomycetes</taxon>
        <taxon>Micromonosporales</taxon>
        <taxon>Micromonosporaceae</taxon>
        <taxon>Paractinoplanes</taxon>
    </lineage>
</organism>
<comment type="caution">
    <text evidence="2">The sequence shown here is derived from an EMBL/GenBank/DDBJ whole genome shotgun (WGS) entry which is preliminary data.</text>
</comment>
<dbReference type="InterPro" id="IPR036689">
    <property type="entry name" value="ESAT-6-like_sf"/>
</dbReference>
<gene>
    <name evidence="2" type="ORF">Ate02nite_84700</name>
</gene>
<dbReference type="Proteomes" id="UP000623608">
    <property type="component" value="Unassembled WGS sequence"/>
</dbReference>
<dbReference type="EMBL" id="BOMY01000053">
    <property type="protein sequence ID" value="GIF25740.1"/>
    <property type="molecule type" value="Genomic_DNA"/>
</dbReference>
<evidence type="ECO:0008006" key="4">
    <source>
        <dbReference type="Google" id="ProtNLM"/>
    </source>
</evidence>
<proteinExistence type="predicted"/>
<keyword evidence="3" id="KW-1185">Reference proteome</keyword>
<dbReference type="SUPFAM" id="SSF140453">
    <property type="entry name" value="EsxAB dimer-like"/>
    <property type="match status" value="1"/>
</dbReference>
<protein>
    <recommendedName>
        <fullName evidence="4">ESX-1 secretion-associated protein EspA/EspE-like domain-containing protein</fullName>
    </recommendedName>
</protein>